<keyword evidence="1" id="KW-1133">Transmembrane helix</keyword>
<feature type="transmembrane region" description="Helical" evidence="1">
    <location>
        <begin position="168"/>
        <end position="189"/>
    </location>
</feature>
<accession>A0ABR9B3X1</accession>
<feature type="transmembrane region" description="Helical" evidence="1">
    <location>
        <begin position="195"/>
        <end position="217"/>
    </location>
</feature>
<evidence type="ECO:0000313" key="3">
    <source>
        <dbReference type="Proteomes" id="UP000634529"/>
    </source>
</evidence>
<keyword evidence="1" id="KW-0472">Membrane</keyword>
<proteinExistence type="predicted"/>
<dbReference type="EMBL" id="JACYTN010000036">
    <property type="protein sequence ID" value="MBD8501062.1"/>
    <property type="molecule type" value="Genomic_DNA"/>
</dbReference>
<protein>
    <submittedName>
        <fullName evidence="2">Uncharacterized protein</fullName>
    </submittedName>
</protein>
<gene>
    <name evidence="2" type="ORF">IFO66_22575</name>
</gene>
<dbReference type="Proteomes" id="UP000634529">
    <property type="component" value="Unassembled WGS sequence"/>
</dbReference>
<keyword evidence="1" id="KW-0812">Transmembrane</keyword>
<keyword evidence="3" id="KW-1185">Reference proteome</keyword>
<evidence type="ECO:0000313" key="2">
    <source>
        <dbReference type="EMBL" id="MBD8501062.1"/>
    </source>
</evidence>
<feature type="transmembrane region" description="Helical" evidence="1">
    <location>
        <begin position="99"/>
        <end position="118"/>
    </location>
</feature>
<comment type="caution">
    <text evidence="2">The sequence shown here is derived from an EMBL/GenBank/DDBJ whole genome shotgun (WGS) entry which is preliminary data.</text>
</comment>
<feature type="transmembrane region" description="Helical" evidence="1">
    <location>
        <begin position="224"/>
        <end position="241"/>
    </location>
</feature>
<organism evidence="2 3">
    <name type="scientific">Paenibacillus arenosi</name>
    <dbReference type="NCBI Taxonomy" id="2774142"/>
    <lineage>
        <taxon>Bacteria</taxon>
        <taxon>Bacillati</taxon>
        <taxon>Bacillota</taxon>
        <taxon>Bacilli</taxon>
        <taxon>Bacillales</taxon>
        <taxon>Paenibacillaceae</taxon>
        <taxon>Paenibacillus</taxon>
    </lineage>
</organism>
<sequence>MTIGSKGERPDFDVELELEFELQKMAPMLKQYRVELPAESKIEQTVEALRLYVPEKLTQIQSDQTQPNSGVPTYIQRESSKWVYMLKRAAADVVMFSKWYWLCCFFLLGAGIWLAVTAQQMPHMIAIMLAPLPFIVGMLEVFKGREQGVLELELACKISAHEIMLSRLLFITLNSLVLNTCLSAVMYIVHDDLSFWSLTLSWFSPFVIVASVSLWFTMRIRGNAVPMVVVSIWVTLGLIGLTNTEMVERLMDVHIFVSIIVNVGAVLLFVRQAVLILRKQSLFIEGSLDYGTDDSEYL</sequence>
<dbReference type="RefSeq" id="WP_192027275.1">
    <property type="nucleotide sequence ID" value="NZ_JACYTN010000036.1"/>
</dbReference>
<evidence type="ECO:0000256" key="1">
    <source>
        <dbReference type="SAM" id="Phobius"/>
    </source>
</evidence>
<reference evidence="2 3" key="1">
    <citation type="submission" date="2020-09" db="EMBL/GenBank/DDBJ databases">
        <title>Paenibacillus sp. CAU 1523 isolated from sand of Haeundae Beach.</title>
        <authorList>
            <person name="Kim W."/>
        </authorList>
    </citation>
    <scope>NUCLEOTIDE SEQUENCE [LARGE SCALE GENOMIC DNA]</scope>
    <source>
        <strain evidence="2 3">CAU 1523</strain>
    </source>
</reference>
<feature type="transmembrane region" description="Helical" evidence="1">
    <location>
        <begin position="253"/>
        <end position="270"/>
    </location>
</feature>
<name>A0ABR9B3X1_9BACL</name>
<feature type="transmembrane region" description="Helical" evidence="1">
    <location>
        <begin position="124"/>
        <end position="142"/>
    </location>
</feature>